<dbReference type="AlphaFoldDB" id="A0A1L9QVJ5"/>
<name>A0A1L9QVJ5_9CYAN</name>
<organism evidence="2 3">
    <name type="scientific">Roseofilum reptotaenium AO1-A</name>
    <dbReference type="NCBI Taxonomy" id="1925591"/>
    <lineage>
        <taxon>Bacteria</taxon>
        <taxon>Bacillati</taxon>
        <taxon>Cyanobacteriota</taxon>
        <taxon>Cyanophyceae</taxon>
        <taxon>Desertifilales</taxon>
        <taxon>Desertifilaceae</taxon>
        <taxon>Roseofilum</taxon>
    </lineage>
</organism>
<evidence type="ECO:0000313" key="3">
    <source>
        <dbReference type="Proteomes" id="UP000183940"/>
    </source>
</evidence>
<keyword evidence="1" id="KW-0812">Transmembrane</keyword>
<reference evidence="2" key="1">
    <citation type="submission" date="2016-10" db="EMBL/GenBank/DDBJ databases">
        <title>CRISPR-Cas defence system in Roseofilum reptotaenium: evidence of a bacteriophage-cyanobacterium arms race in the coral black band disease.</title>
        <authorList>
            <person name="Buerger P."/>
            <person name="Wood-Charlson E.M."/>
            <person name="Weynberg K.D."/>
            <person name="Willis B."/>
            <person name="Van Oppen M.J."/>
        </authorList>
    </citation>
    <scope>NUCLEOTIDE SEQUENCE [LARGE SCALE GENOMIC DNA]</scope>
    <source>
        <strain evidence="2">AO1-A</strain>
    </source>
</reference>
<evidence type="ECO:0000313" key="2">
    <source>
        <dbReference type="EMBL" id="OJJ26656.1"/>
    </source>
</evidence>
<keyword evidence="1" id="KW-0472">Membrane</keyword>
<keyword evidence="3" id="KW-1185">Reference proteome</keyword>
<keyword evidence="1" id="KW-1133">Transmembrane helix</keyword>
<protein>
    <submittedName>
        <fullName evidence="2">Uncharacterized protein</fullName>
    </submittedName>
</protein>
<comment type="caution">
    <text evidence="2">The sequence shown here is derived from an EMBL/GenBank/DDBJ whole genome shotgun (WGS) entry which is preliminary data.</text>
</comment>
<sequence>MLIFIPLILSKTAMRELSYSTAPPAVSAEMPELQVEPNSLQKIASVDRGLVQWVKSLIFVLLLGVASLGLLFLAVNMVSPVEEALEGDD</sequence>
<accession>A0A1L9QVJ5</accession>
<feature type="transmembrane region" description="Helical" evidence="1">
    <location>
        <begin position="52"/>
        <end position="75"/>
    </location>
</feature>
<evidence type="ECO:0000256" key="1">
    <source>
        <dbReference type="SAM" id="Phobius"/>
    </source>
</evidence>
<proteinExistence type="predicted"/>
<dbReference type="EMBL" id="MLAW01000005">
    <property type="protein sequence ID" value="OJJ26656.1"/>
    <property type="molecule type" value="Genomic_DNA"/>
</dbReference>
<gene>
    <name evidence="2" type="ORF">BI308_04575</name>
</gene>
<dbReference type="Proteomes" id="UP000183940">
    <property type="component" value="Unassembled WGS sequence"/>
</dbReference>